<accession>A0AB34IMN8</accession>
<dbReference type="Proteomes" id="UP001515480">
    <property type="component" value="Unassembled WGS sequence"/>
</dbReference>
<reference evidence="1 2" key="1">
    <citation type="journal article" date="2024" name="Science">
        <title>Giant polyketide synthase enzymes in the biosynthesis of giant marine polyether toxins.</title>
        <authorList>
            <person name="Fallon T.R."/>
            <person name="Shende V.V."/>
            <person name="Wierzbicki I.H."/>
            <person name="Pendleton A.L."/>
            <person name="Watervoot N.F."/>
            <person name="Auber R.P."/>
            <person name="Gonzalez D.J."/>
            <person name="Wisecaver J.H."/>
            <person name="Moore B.S."/>
        </authorList>
    </citation>
    <scope>NUCLEOTIDE SEQUENCE [LARGE SCALE GENOMIC DNA]</scope>
    <source>
        <strain evidence="1 2">12B1</strain>
    </source>
</reference>
<name>A0AB34IMN8_PRYPA</name>
<dbReference type="EMBL" id="JBGBPQ010000022">
    <property type="protein sequence ID" value="KAL1503134.1"/>
    <property type="molecule type" value="Genomic_DNA"/>
</dbReference>
<keyword evidence="2" id="KW-1185">Reference proteome</keyword>
<evidence type="ECO:0000313" key="2">
    <source>
        <dbReference type="Proteomes" id="UP001515480"/>
    </source>
</evidence>
<sequence>MARHSSHRCLGAWDGGSEWHGGADLGTVDAPRHRLLRNQKERSCLFHHVCFDRRRRGWAYFARPAEFSSARSFPTGVDIWARGDFARAAALSVDHSFAVHRGGVPSRGAYFSAPLLIKVAALAPANFGHFLGNAMFPAFEAAWRFFGAASLEMRYQLLLAGANQSEGSRRAQQCAGRGAEEARRGAGRGGGAARQRCASHARLVGKFAAELLPGLSDFPLLWEGALADGSEERWVCARSFIVGTGDFGFSTVHRLLNGTRRRPPKLLWGDFIGRIIRRLDPSRPSDARVQWGARRSERRCALLVVKHGRRAVLSSAYDPLRTHLEATLGIPTHAFEPAALPVAEQVRIVGRGAVAFTPDGGVSFICAFLPQGAALVVLGWLERWAWANDPRVRAYYCTPRQSKLVPCGAAHLGSDCFNLSAVQPCLDDMIARALKHVQLTWPSLGHA</sequence>
<dbReference type="AlphaFoldDB" id="A0AB34IMN8"/>
<proteinExistence type="predicted"/>
<protein>
    <submittedName>
        <fullName evidence="1">Uncharacterized protein</fullName>
    </submittedName>
</protein>
<organism evidence="1 2">
    <name type="scientific">Prymnesium parvum</name>
    <name type="common">Toxic golden alga</name>
    <dbReference type="NCBI Taxonomy" id="97485"/>
    <lineage>
        <taxon>Eukaryota</taxon>
        <taxon>Haptista</taxon>
        <taxon>Haptophyta</taxon>
        <taxon>Prymnesiophyceae</taxon>
        <taxon>Prymnesiales</taxon>
        <taxon>Prymnesiaceae</taxon>
        <taxon>Prymnesium</taxon>
    </lineage>
</organism>
<gene>
    <name evidence="1" type="ORF">AB1Y20_011196</name>
</gene>
<comment type="caution">
    <text evidence="1">The sequence shown here is derived from an EMBL/GenBank/DDBJ whole genome shotgun (WGS) entry which is preliminary data.</text>
</comment>
<evidence type="ECO:0000313" key="1">
    <source>
        <dbReference type="EMBL" id="KAL1503134.1"/>
    </source>
</evidence>